<evidence type="ECO:0000256" key="9">
    <source>
        <dbReference type="ARBA" id="ARBA00022840"/>
    </source>
</evidence>
<evidence type="ECO:0000259" key="15">
    <source>
        <dbReference type="PROSITE" id="PS50893"/>
    </source>
</evidence>
<dbReference type="GO" id="GO:0005524">
    <property type="term" value="F:ATP binding"/>
    <property type="evidence" value="ECO:0007669"/>
    <property type="project" value="UniProtKB-KW"/>
</dbReference>
<keyword evidence="9" id="KW-0067">ATP-binding</keyword>
<comment type="similarity">
    <text evidence="4">Belongs to the ABC transporter superfamily. ABCF family. EF3 subfamily.</text>
</comment>
<feature type="compositionally biased region" description="Basic and acidic residues" evidence="14">
    <location>
        <begin position="32"/>
        <end position="41"/>
    </location>
</feature>
<keyword evidence="6" id="KW-0597">Phosphoprotein</keyword>
<keyword evidence="5" id="KW-0963">Cytoplasm</keyword>
<dbReference type="FunFam" id="3.40.50.300:FF:000472">
    <property type="entry name" value="ATP-binding cassette, sub-family F (GCN20), member 1"/>
    <property type="match status" value="1"/>
</dbReference>
<evidence type="ECO:0000256" key="13">
    <source>
        <dbReference type="ARBA" id="ARBA00081386"/>
    </source>
</evidence>
<dbReference type="InterPro" id="IPR017871">
    <property type="entry name" value="ABC_transporter-like_CS"/>
</dbReference>
<feature type="compositionally biased region" description="Basic and acidic residues" evidence="14">
    <location>
        <begin position="194"/>
        <end position="215"/>
    </location>
</feature>
<protein>
    <recommendedName>
        <fullName evidence="12">ATP-binding cassette sub-family F member 1</fullName>
    </recommendedName>
    <alternativeName>
        <fullName evidence="13">ATP-binding cassette 50</fullName>
    </alternativeName>
</protein>
<feature type="compositionally biased region" description="Basic and acidic residues" evidence="14">
    <location>
        <begin position="545"/>
        <end position="566"/>
    </location>
</feature>
<reference evidence="16" key="1">
    <citation type="submission" date="2025-08" db="UniProtKB">
        <authorList>
            <consortium name="Ensembl"/>
        </authorList>
    </citation>
    <scope>IDENTIFICATION</scope>
</reference>
<evidence type="ECO:0000256" key="2">
    <source>
        <dbReference type="ARBA" id="ARBA00004496"/>
    </source>
</evidence>
<dbReference type="SMART" id="SM00382">
    <property type="entry name" value="AAA"/>
    <property type="match status" value="2"/>
</dbReference>
<comment type="subcellular location">
    <subcellularLocation>
        <location evidence="2">Cytoplasm</location>
    </subcellularLocation>
    <subcellularLocation>
        <location evidence="1">Nucleus envelope</location>
    </subcellularLocation>
    <subcellularLocation>
        <location evidence="3">Nucleus</location>
        <location evidence="3">Nucleoplasm</location>
    </subcellularLocation>
</comment>
<evidence type="ECO:0000256" key="14">
    <source>
        <dbReference type="SAM" id="MobiDB-lite"/>
    </source>
</evidence>
<dbReference type="GO" id="GO:0016887">
    <property type="term" value="F:ATP hydrolysis activity"/>
    <property type="evidence" value="ECO:0007669"/>
    <property type="project" value="InterPro"/>
</dbReference>
<feature type="region of interest" description="Disordered" evidence="14">
    <location>
        <begin position="1"/>
        <end position="245"/>
    </location>
</feature>
<dbReference type="CDD" id="cd03221">
    <property type="entry name" value="ABCF_EF-3"/>
    <property type="match status" value="2"/>
</dbReference>
<evidence type="ECO:0000256" key="4">
    <source>
        <dbReference type="ARBA" id="ARBA00011054"/>
    </source>
</evidence>
<evidence type="ECO:0000256" key="1">
    <source>
        <dbReference type="ARBA" id="ARBA00004259"/>
    </source>
</evidence>
<evidence type="ECO:0000256" key="7">
    <source>
        <dbReference type="ARBA" id="ARBA00022737"/>
    </source>
</evidence>
<gene>
    <name evidence="16" type="primary">ABCF1</name>
</gene>
<dbReference type="AlphaFoldDB" id="A0A8C8YKD5"/>
<dbReference type="GO" id="GO:0005829">
    <property type="term" value="C:cytosol"/>
    <property type="evidence" value="ECO:0007669"/>
    <property type="project" value="Ensembl"/>
</dbReference>
<dbReference type="PROSITE" id="PS00211">
    <property type="entry name" value="ABC_TRANSPORTER_1"/>
    <property type="match status" value="2"/>
</dbReference>
<evidence type="ECO:0000256" key="8">
    <source>
        <dbReference type="ARBA" id="ARBA00022741"/>
    </source>
</evidence>
<feature type="domain" description="ABC transporter" evidence="15">
    <location>
        <begin position="611"/>
        <end position="825"/>
    </location>
</feature>
<dbReference type="Gene3D" id="3.40.50.300">
    <property type="entry name" value="P-loop containing nucleotide triphosphate hydrolases"/>
    <property type="match status" value="2"/>
</dbReference>
<dbReference type="FunFam" id="3.40.50.300:FF:000471">
    <property type="entry name" value="ATP-binding cassette, sub-family F (GCN20), member 1"/>
    <property type="match status" value="1"/>
</dbReference>
<dbReference type="PANTHER" id="PTHR19211:SF14">
    <property type="entry name" value="ATP-BINDING CASSETTE SUB-FAMILY F MEMBER 1"/>
    <property type="match status" value="1"/>
</dbReference>
<accession>A0A8C8YKD5</accession>
<evidence type="ECO:0000313" key="16">
    <source>
        <dbReference type="Ensembl" id="ENSPSMP00000001934.1"/>
    </source>
</evidence>
<feature type="domain" description="ABC transporter" evidence="15">
    <location>
        <begin position="290"/>
        <end position="534"/>
    </location>
</feature>
<dbReference type="InterPro" id="IPR003593">
    <property type="entry name" value="AAA+_ATPase"/>
</dbReference>
<dbReference type="GO" id="GO:0005635">
    <property type="term" value="C:nuclear envelope"/>
    <property type="evidence" value="ECO:0007669"/>
    <property type="project" value="UniProtKB-SubCell"/>
</dbReference>
<feature type="compositionally biased region" description="Polar residues" evidence="14">
    <location>
        <begin position="42"/>
        <end position="57"/>
    </location>
</feature>
<keyword evidence="11" id="KW-0539">Nucleus</keyword>
<evidence type="ECO:0000313" key="17">
    <source>
        <dbReference type="Proteomes" id="UP000694414"/>
    </source>
</evidence>
<keyword evidence="10" id="KW-0010">Activator</keyword>
<evidence type="ECO:0000256" key="5">
    <source>
        <dbReference type="ARBA" id="ARBA00022490"/>
    </source>
</evidence>
<evidence type="ECO:0000256" key="11">
    <source>
        <dbReference type="ARBA" id="ARBA00023242"/>
    </source>
</evidence>
<evidence type="ECO:0000256" key="6">
    <source>
        <dbReference type="ARBA" id="ARBA00022553"/>
    </source>
</evidence>
<evidence type="ECO:0000256" key="3">
    <source>
        <dbReference type="ARBA" id="ARBA00004642"/>
    </source>
</evidence>
<dbReference type="GeneTree" id="ENSGT00940000158329"/>
<dbReference type="Ensembl" id="ENSPSMT00000002270.1">
    <property type="protein sequence ID" value="ENSPSMP00000001934.1"/>
    <property type="gene ID" value="ENSPSMG00000001418.1"/>
</dbReference>
<sequence length="830" mass="93824">MPKGPKQQPPEPEWIGDGEGTSPAGEVGRQGGNERGRRRENTAGTWVSYSHSFFFQQQKKKRDTRKGRRKKDVDDDGEEKELMERLKKLSVPASDEEDEVPAPVARAGKKTKGGNVFAALIQDQSEEEEEEEKHPPKPAKPEKNRINKAVSEEQQQPGLKGRQAREERSRGKAKPQSKFAALANEEEDEEEEITKEKEPPKQGKEKARKAERGSEEEGEADEQEEEEGESKADDPYAHLSKKEKKKLKKQMEYERQVASLKAANAAENDFSVSQAEVSSRQAMLENASDIKLEKFSISAHGKELFVNADLYIVAGRRYGLVGPNGKGKTTLLKHIANRALSIPPNIDVLLCEQEVVADETPAVQAVLRADTKRLKLLEEERRLQGQLEQGDDTAAERLEKVYEELRATGAAAAEAKARRILAGLGFDPEMQSRPTQKFSGGWRMRVSLARALFMEPTLLMLDEPTNHLDLNAVIWLNNYLQGWRKTLLIVSHDQGFLDDVCTDIIHLDAQRLHYYRGNYMTFKKMYQQKQKELLKQYEKQEKKLKELKAGGKSTKQAEKQTKEALTRKQQKCRRKNQDEESQEAPELLKRPKEYTVRFTFPDPPPLSPPVLGLHGVTFGYEGQKPLFKNLDFGIDMDSRICIVGPNGVGKSTLLLLLTGKLTPVSPATKKGERKIGFFNQQYAEQLHMEETPTEYLQRSFNLPYQDARKCLGRFGLESHAHTIQICKLSGGQKARVVFAELACREPDVLILDEPTNNLDIESIDALGEAINEYKGAVIVVSHDARLITETNCQLWVVEEQSVSQIDGDFEDYKREVLEALGEVMVNRPRE</sequence>
<dbReference type="PROSITE" id="PS50893">
    <property type="entry name" value="ABC_TRANSPORTER_2"/>
    <property type="match status" value="2"/>
</dbReference>
<name>A0A8C8YKD5_PROSS</name>
<feature type="compositionally biased region" description="Acidic residues" evidence="14">
    <location>
        <begin position="184"/>
        <end position="193"/>
    </location>
</feature>
<organism evidence="16 17">
    <name type="scientific">Prolemur simus</name>
    <name type="common">Greater bamboo lemur</name>
    <name type="synonym">Hapalemur simus</name>
    <dbReference type="NCBI Taxonomy" id="1328070"/>
    <lineage>
        <taxon>Eukaryota</taxon>
        <taxon>Metazoa</taxon>
        <taxon>Chordata</taxon>
        <taxon>Craniata</taxon>
        <taxon>Vertebrata</taxon>
        <taxon>Euteleostomi</taxon>
        <taxon>Mammalia</taxon>
        <taxon>Eutheria</taxon>
        <taxon>Euarchontoglires</taxon>
        <taxon>Primates</taxon>
        <taxon>Strepsirrhini</taxon>
        <taxon>Lemuriformes</taxon>
        <taxon>Lemuridae</taxon>
        <taxon>Prolemur</taxon>
    </lineage>
</organism>
<dbReference type="GO" id="GO:0005654">
    <property type="term" value="C:nucleoplasm"/>
    <property type="evidence" value="ECO:0007669"/>
    <property type="project" value="UniProtKB-SubCell"/>
</dbReference>
<evidence type="ECO:0000256" key="10">
    <source>
        <dbReference type="ARBA" id="ARBA00023159"/>
    </source>
</evidence>
<proteinExistence type="inferred from homology"/>
<dbReference type="Proteomes" id="UP000694414">
    <property type="component" value="Unplaced"/>
</dbReference>
<feature type="compositionally biased region" description="Basic and acidic residues" evidence="14">
    <location>
        <begin position="132"/>
        <end position="145"/>
    </location>
</feature>
<keyword evidence="7" id="KW-0677">Repeat</keyword>
<keyword evidence="8" id="KW-0547">Nucleotide-binding</keyword>
<keyword evidence="17" id="KW-1185">Reference proteome</keyword>
<dbReference type="SUPFAM" id="SSF52540">
    <property type="entry name" value="P-loop containing nucleoside triphosphate hydrolases"/>
    <property type="match status" value="2"/>
</dbReference>
<feature type="compositionally biased region" description="Basic residues" evidence="14">
    <location>
        <begin position="58"/>
        <end position="70"/>
    </location>
</feature>
<dbReference type="InterPro" id="IPR050611">
    <property type="entry name" value="ABCF"/>
</dbReference>
<dbReference type="Pfam" id="PF00005">
    <property type="entry name" value="ABC_tran"/>
    <property type="match status" value="2"/>
</dbReference>
<dbReference type="InterPro" id="IPR027417">
    <property type="entry name" value="P-loop_NTPase"/>
</dbReference>
<dbReference type="InterPro" id="IPR003439">
    <property type="entry name" value="ABC_transporter-like_ATP-bd"/>
</dbReference>
<reference evidence="16" key="2">
    <citation type="submission" date="2025-09" db="UniProtKB">
        <authorList>
            <consortium name="Ensembl"/>
        </authorList>
    </citation>
    <scope>IDENTIFICATION</scope>
</reference>
<feature type="region of interest" description="Disordered" evidence="14">
    <location>
        <begin position="545"/>
        <end position="588"/>
    </location>
</feature>
<evidence type="ECO:0000256" key="12">
    <source>
        <dbReference type="ARBA" id="ARBA00073921"/>
    </source>
</evidence>
<feature type="compositionally biased region" description="Acidic residues" evidence="14">
    <location>
        <begin position="216"/>
        <end position="228"/>
    </location>
</feature>
<dbReference type="PANTHER" id="PTHR19211">
    <property type="entry name" value="ATP-BINDING TRANSPORT PROTEIN-RELATED"/>
    <property type="match status" value="1"/>
</dbReference>